<accession>A0A498S6Z6</accession>
<sequence length="341" mass="39589">MNYYQVSSAAPSLPPPPLYYLPHTSHYPLERKDEMWREVHICPLLLLSLLGTIAETKKENLVTEFVKESGSSIFDGKENIKFAILIESKESEDYDDHLDEFQKTAEKFEDMVRFVYINSDIEENWQLIEFLGLIAEDVPCVLFVDLEKHFKKYKAEIKEIAKAEIISFVQSCLDGNAIPFLKSEEIPDDWNKKPVVELVGKNFEEQVFDSEKTTFVFFYAPWCEACQKAMPELEKLGELYKNKKNLVIAKMNSMNNEVFGIPILDVPTIALFIKGSKKPIYHTEDERTTNNFSEFITTNLKKNEENSTEKHEKRSKKEKTSNGKKQLKSKDKEQVSRKDEL</sequence>
<feature type="region of interest" description="Disordered" evidence="2">
    <location>
        <begin position="292"/>
        <end position="341"/>
    </location>
</feature>
<dbReference type="Gene3D" id="3.40.30.10">
    <property type="entry name" value="Glutaredoxin"/>
    <property type="match status" value="2"/>
</dbReference>
<dbReference type="EMBL" id="UPTC01000023">
    <property type="protein sequence ID" value="VBB25548.1"/>
    <property type="molecule type" value="Genomic_DNA"/>
</dbReference>
<dbReference type="Pfam" id="PF13848">
    <property type="entry name" value="Thioredoxin_6"/>
    <property type="match status" value="1"/>
</dbReference>
<dbReference type="OrthoDB" id="72053at2759"/>
<proteinExistence type="inferred from homology"/>
<feature type="compositionally biased region" description="Basic and acidic residues" evidence="2">
    <location>
        <begin position="328"/>
        <end position="341"/>
    </location>
</feature>
<dbReference type="GO" id="GO:0034976">
    <property type="term" value="P:response to endoplasmic reticulum stress"/>
    <property type="evidence" value="ECO:0007669"/>
    <property type="project" value="TreeGrafter"/>
</dbReference>
<dbReference type="PANTHER" id="PTHR18929:SF240">
    <property type="entry name" value="PROTEIN DISULFIDE-ISOMERASE"/>
    <property type="match status" value="1"/>
</dbReference>
<comment type="similarity">
    <text evidence="1">Belongs to the protein disulfide isomerase family.</text>
</comment>
<evidence type="ECO:0000313" key="5">
    <source>
        <dbReference type="Proteomes" id="UP000276991"/>
    </source>
</evidence>
<dbReference type="GO" id="GO:0003756">
    <property type="term" value="F:protein disulfide isomerase activity"/>
    <property type="evidence" value="ECO:0007669"/>
    <property type="project" value="TreeGrafter"/>
</dbReference>
<dbReference type="GO" id="GO:0006457">
    <property type="term" value="P:protein folding"/>
    <property type="evidence" value="ECO:0007669"/>
    <property type="project" value="TreeGrafter"/>
</dbReference>
<organism evidence="4 5">
    <name type="scientific">Acanthocheilonema viteae</name>
    <name type="common">Filarial nematode worm</name>
    <name type="synonym">Dipetalonema viteae</name>
    <dbReference type="NCBI Taxonomy" id="6277"/>
    <lineage>
        <taxon>Eukaryota</taxon>
        <taxon>Metazoa</taxon>
        <taxon>Ecdysozoa</taxon>
        <taxon>Nematoda</taxon>
        <taxon>Chromadorea</taxon>
        <taxon>Rhabditida</taxon>
        <taxon>Spirurina</taxon>
        <taxon>Spiruromorpha</taxon>
        <taxon>Filarioidea</taxon>
        <taxon>Onchocercidae</taxon>
        <taxon>Acanthocheilonema</taxon>
    </lineage>
</organism>
<dbReference type="PROSITE" id="PS51352">
    <property type="entry name" value="THIOREDOXIN_2"/>
    <property type="match status" value="1"/>
</dbReference>
<dbReference type="GO" id="GO:0005783">
    <property type="term" value="C:endoplasmic reticulum"/>
    <property type="evidence" value="ECO:0007669"/>
    <property type="project" value="TreeGrafter"/>
</dbReference>
<evidence type="ECO:0000256" key="2">
    <source>
        <dbReference type="SAM" id="MobiDB-lite"/>
    </source>
</evidence>
<keyword evidence="5" id="KW-1185">Reference proteome</keyword>
<protein>
    <recommendedName>
        <fullName evidence="3">Thioredoxin domain-containing protein</fullName>
    </recommendedName>
</protein>
<dbReference type="AlphaFoldDB" id="A0A498S6Z6"/>
<dbReference type="SUPFAM" id="SSF52833">
    <property type="entry name" value="Thioredoxin-like"/>
    <property type="match status" value="2"/>
</dbReference>
<reference evidence="4 5" key="1">
    <citation type="submission" date="2018-08" db="EMBL/GenBank/DDBJ databases">
        <authorList>
            <person name="Laetsch R D."/>
            <person name="Stevens L."/>
            <person name="Kumar S."/>
            <person name="Blaxter L. M."/>
        </authorList>
    </citation>
    <scope>NUCLEOTIDE SEQUENCE [LARGE SCALE GENOMIC DNA]</scope>
</reference>
<dbReference type="InterPro" id="IPR013766">
    <property type="entry name" value="Thioredoxin_domain"/>
</dbReference>
<feature type="compositionally biased region" description="Basic and acidic residues" evidence="2">
    <location>
        <begin position="301"/>
        <end position="312"/>
    </location>
</feature>
<dbReference type="PANTHER" id="PTHR18929">
    <property type="entry name" value="PROTEIN DISULFIDE ISOMERASE"/>
    <property type="match status" value="1"/>
</dbReference>
<name>A0A498S6Z6_ACAVI</name>
<evidence type="ECO:0000313" key="4">
    <source>
        <dbReference type="EMBL" id="VBB25548.1"/>
    </source>
</evidence>
<dbReference type="CDD" id="cd02982">
    <property type="entry name" value="PDI_b'_family"/>
    <property type="match status" value="1"/>
</dbReference>
<dbReference type="Proteomes" id="UP000276991">
    <property type="component" value="Unassembled WGS sequence"/>
</dbReference>
<gene>
    <name evidence="4" type="ORF">NAV_LOCUS378</name>
</gene>
<evidence type="ECO:0000259" key="3">
    <source>
        <dbReference type="PROSITE" id="PS51352"/>
    </source>
</evidence>
<feature type="domain" description="Thioredoxin" evidence="3">
    <location>
        <begin position="172"/>
        <end position="301"/>
    </location>
</feature>
<evidence type="ECO:0000256" key="1">
    <source>
        <dbReference type="ARBA" id="ARBA00006347"/>
    </source>
</evidence>
<dbReference type="STRING" id="6277.A0A498S6Z6"/>
<dbReference type="InterPro" id="IPR036249">
    <property type="entry name" value="Thioredoxin-like_sf"/>
</dbReference>
<dbReference type="Pfam" id="PF00085">
    <property type="entry name" value="Thioredoxin"/>
    <property type="match status" value="1"/>
</dbReference>